<dbReference type="OrthoDB" id="448427at2759"/>
<dbReference type="PROSITE" id="PS50920">
    <property type="entry name" value="SOLCAR"/>
    <property type="match status" value="3"/>
</dbReference>
<dbReference type="InterPro" id="IPR050391">
    <property type="entry name" value="Mito_Metabolite_Transporter"/>
</dbReference>
<keyword evidence="3 9" id="KW-0813">Transport</keyword>
<evidence type="ECO:0000256" key="2">
    <source>
        <dbReference type="ARBA" id="ARBA00006375"/>
    </source>
</evidence>
<dbReference type="PANTHER" id="PTHR45618">
    <property type="entry name" value="MITOCHONDRIAL DICARBOXYLATE CARRIER-RELATED"/>
    <property type="match status" value="1"/>
</dbReference>
<organism evidence="10 11">
    <name type="scientific">Tetranychus urticae</name>
    <name type="common">Two-spotted spider mite</name>
    <dbReference type="NCBI Taxonomy" id="32264"/>
    <lineage>
        <taxon>Eukaryota</taxon>
        <taxon>Metazoa</taxon>
        <taxon>Ecdysozoa</taxon>
        <taxon>Arthropoda</taxon>
        <taxon>Chelicerata</taxon>
        <taxon>Arachnida</taxon>
        <taxon>Acari</taxon>
        <taxon>Acariformes</taxon>
        <taxon>Trombidiformes</taxon>
        <taxon>Prostigmata</taxon>
        <taxon>Eleutherengona</taxon>
        <taxon>Raphignathae</taxon>
        <taxon>Tetranychoidea</taxon>
        <taxon>Tetranychidae</taxon>
        <taxon>Tetranychus</taxon>
    </lineage>
</organism>
<proteinExistence type="inferred from homology"/>
<dbReference type="HOGENOM" id="CLU_015166_14_1_1"/>
<accession>T1K0R3</accession>
<comment type="similarity">
    <text evidence="2 9">Belongs to the mitochondrial carrier (TC 2.A.29) family.</text>
</comment>
<gene>
    <name evidence="10" type="primary">107372170</name>
</gene>
<evidence type="ECO:0000256" key="7">
    <source>
        <dbReference type="ARBA" id="ARBA00023136"/>
    </source>
</evidence>
<dbReference type="eggNOG" id="KOG0759">
    <property type="taxonomic scope" value="Eukaryota"/>
</dbReference>
<dbReference type="Pfam" id="PF00153">
    <property type="entry name" value="Mito_carr"/>
    <property type="match status" value="3"/>
</dbReference>
<feature type="repeat" description="Solcar" evidence="8">
    <location>
        <begin position="10"/>
        <end position="95"/>
    </location>
</feature>
<dbReference type="InterPro" id="IPR023395">
    <property type="entry name" value="MCP_dom_sf"/>
</dbReference>
<feature type="repeat" description="Solcar" evidence="8">
    <location>
        <begin position="110"/>
        <end position="201"/>
    </location>
</feature>
<dbReference type="PRINTS" id="PR00926">
    <property type="entry name" value="MITOCARRIER"/>
</dbReference>
<reference evidence="10" key="2">
    <citation type="submission" date="2015-06" db="UniProtKB">
        <authorList>
            <consortium name="EnsemblMetazoa"/>
        </authorList>
    </citation>
    <scope>IDENTIFICATION</scope>
</reference>
<dbReference type="GO" id="GO:0016020">
    <property type="term" value="C:membrane"/>
    <property type="evidence" value="ECO:0007669"/>
    <property type="project" value="UniProtKB-SubCell"/>
</dbReference>
<dbReference type="EnsemblMetazoa" id="tetur03g08720.1">
    <property type="protein sequence ID" value="tetur03g08720.1"/>
    <property type="gene ID" value="tetur03g08720"/>
</dbReference>
<dbReference type="InterPro" id="IPR002067">
    <property type="entry name" value="MCP"/>
</dbReference>
<evidence type="ECO:0000256" key="5">
    <source>
        <dbReference type="ARBA" id="ARBA00022737"/>
    </source>
</evidence>
<protein>
    <recommendedName>
        <fullName evidence="12">Mitochondrial dicarboxylate carrier</fullName>
    </recommendedName>
</protein>
<dbReference type="PROSITE" id="PS51257">
    <property type="entry name" value="PROKAR_LIPOPROTEIN"/>
    <property type="match status" value="1"/>
</dbReference>
<keyword evidence="7 8" id="KW-0472">Membrane</keyword>
<dbReference type="InterPro" id="IPR018108">
    <property type="entry name" value="MCP_transmembrane"/>
</dbReference>
<name>T1K0R3_TETUR</name>
<evidence type="ECO:0000256" key="6">
    <source>
        <dbReference type="ARBA" id="ARBA00022989"/>
    </source>
</evidence>
<keyword evidence="4 8" id="KW-0812">Transmembrane</keyword>
<evidence type="ECO:0000256" key="4">
    <source>
        <dbReference type="ARBA" id="ARBA00022692"/>
    </source>
</evidence>
<evidence type="ECO:0008006" key="12">
    <source>
        <dbReference type="Google" id="ProtNLM"/>
    </source>
</evidence>
<evidence type="ECO:0000256" key="1">
    <source>
        <dbReference type="ARBA" id="ARBA00004141"/>
    </source>
</evidence>
<dbReference type="AlphaFoldDB" id="T1K0R3"/>
<keyword evidence="5" id="KW-0677">Repeat</keyword>
<evidence type="ECO:0000313" key="11">
    <source>
        <dbReference type="Proteomes" id="UP000015104"/>
    </source>
</evidence>
<sequence length="302" mass="33353">MSERSELKVARWYFGGVASAMAASCTHPLDLLKVHLQTSFAEQGGHVQATLLTTTSSIVRSQGVIALYNGLTACLLRQLTYSTTRFAVYEAIKQRLVTIDPNDPKGIPNMPFYQKVLAAAFSGAVGGFVGTPADMVNVRMQNDIKLPYNERRNYAHAFDGILQVYKREGVSRLFNGATSATSRAALITIGQISMYDQFKYMMMKYAPNVFEDNLNTHFSASFLAGACATTMTQPLDVIKTRMMNAPPGVYRGIAHCAGTVFKECGPLGFFKGYVPAFVRLGPQTVLTFIFFEQLRIRFGKSR</sequence>
<feature type="repeat" description="Solcar" evidence="8">
    <location>
        <begin position="212"/>
        <end position="297"/>
    </location>
</feature>
<evidence type="ECO:0000313" key="10">
    <source>
        <dbReference type="EnsemblMetazoa" id="tetur03g08720.1"/>
    </source>
</evidence>
<dbReference type="Gene3D" id="1.50.40.10">
    <property type="entry name" value="Mitochondrial carrier domain"/>
    <property type="match status" value="1"/>
</dbReference>
<dbReference type="SUPFAM" id="SSF103506">
    <property type="entry name" value="Mitochondrial carrier"/>
    <property type="match status" value="1"/>
</dbReference>
<evidence type="ECO:0000256" key="9">
    <source>
        <dbReference type="RuleBase" id="RU000488"/>
    </source>
</evidence>
<dbReference type="EMBL" id="CAEY01001145">
    <property type="status" value="NOT_ANNOTATED_CDS"/>
    <property type="molecule type" value="Genomic_DNA"/>
</dbReference>
<dbReference type="KEGG" id="tut:107372170"/>
<comment type="subcellular location">
    <subcellularLocation>
        <location evidence="1">Membrane</location>
        <topology evidence="1">Multi-pass membrane protein</topology>
    </subcellularLocation>
</comment>
<evidence type="ECO:0000256" key="8">
    <source>
        <dbReference type="PROSITE-ProRule" id="PRU00282"/>
    </source>
</evidence>
<dbReference type="Proteomes" id="UP000015104">
    <property type="component" value="Unassembled WGS sequence"/>
</dbReference>
<evidence type="ECO:0000256" key="3">
    <source>
        <dbReference type="ARBA" id="ARBA00022448"/>
    </source>
</evidence>
<dbReference type="GO" id="GO:0055085">
    <property type="term" value="P:transmembrane transport"/>
    <property type="evidence" value="ECO:0007669"/>
    <property type="project" value="InterPro"/>
</dbReference>
<dbReference type="STRING" id="32264.T1K0R3"/>
<keyword evidence="11" id="KW-1185">Reference proteome</keyword>
<reference evidence="11" key="1">
    <citation type="submission" date="2011-08" db="EMBL/GenBank/DDBJ databases">
        <authorList>
            <person name="Rombauts S."/>
        </authorList>
    </citation>
    <scope>NUCLEOTIDE SEQUENCE</scope>
    <source>
        <strain evidence="11">London</strain>
    </source>
</reference>
<keyword evidence="6" id="KW-1133">Transmembrane helix</keyword>
<dbReference type="OMA" id="TTRFGAY"/>